<protein>
    <recommendedName>
        <fullName evidence="3">HTH cro/C1-type domain-containing protein</fullName>
    </recommendedName>
</protein>
<keyword evidence="2" id="KW-0812">Transmembrane</keyword>
<dbReference type="Gene3D" id="1.10.260.40">
    <property type="entry name" value="lambda repressor-like DNA-binding domains"/>
    <property type="match status" value="1"/>
</dbReference>
<dbReference type="PANTHER" id="PTHR46558:SF15">
    <property type="entry name" value="HELIX-TURN-HELIX DOMAIN PROTEIN"/>
    <property type="match status" value="1"/>
</dbReference>
<organism evidence="4 5">
    <name type="scientific">Salinicoccus roseus</name>
    <dbReference type="NCBI Taxonomy" id="45670"/>
    <lineage>
        <taxon>Bacteria</taxon>
        <taxon>Bacillati</taxon>
        <taxon>Bacillota</taxon>
        <taxon>Bacilli</taxon>
        <taxon>Bacillales</taxon>
        <taxon>Staphylococcaceae</taxon>
        <taxon>Salinicoccus</taxon>
    </lineage>
</organism>
<dbReference type="PANTHER" id="PTHR46558">
    <property type="entry name" value="TRACRIPTIONAL REGULATORY PROTEIN-RELATED-RELATED"/>
    <property type="match status" value="1"/>
</dbReference>
<evidence type="ECO:0000259" key="3">
    <source>
        <dbReference type="PROSITE" id="PS50943"/>
    </source>
</evidence>
<dbReference type="GO" id="GO:0003677">
    <property type="term" value="F:DNA binding"/>
    <property type="evidence" value="ECO:0007669"/>
    <property type="project" value="UniProtKB-KW"/>
</dbReference>
<evidence type="ECO:0000256" key="2">
    <source>
        <dbReference type="SAM" id="Phobius"/>
    </source>
</evidence>
<dbReference type="SMART" id="SM00530">
    <property type="entry name" value="HTH_XRE"/>
    <property type="match status" value="1"/>
</dbReference>
<proteinExistence type="predicted"/>
<feature type="domain" description="HTH cro/C1-type" evidence="3">
    <location>
        <begin position="10"/>
        <end position="64"/>
    </location>
</feature>
<dbReference type="InterPro" id="IPR010982">
    <property type="entry name" value="Lambda_DNA-bd_dom_sf"/>
</dbReference>
<accession>A0A265E564</accession>
<dbReference type="AlphaFoldDB" id="A0A265E564"/>
<dbReference type="Proteomes" id="UP000216682">
    <property type="component" value="Unassembled WGS sequence"/>
</dbReference>
<evidence type="ECO:0000313" key="5">
    <source>
        <dbReference type="Proteomes" id="UP000216682"/>
    </source>
</evidence>
<evidence type="ECO:0000313" key="4">
    <source>
        <dbReference type="EMBL" id="OZT76722.1"/>
    </source>
</evidence>
<keyword evidence="2" id="KW-1133">Transmembrane helix</keyword>
<keyword evidence="1" id="KW-0238">DNA-binding</keyword>
<reference evidence="4 5" key="1">
    <citation type="submission" date="2017-07" db="EMBL/GenBank/DDBJ databases">
        <title>Shotgun whole genome sequences of three halophilic bacterial isolates.</title>
        <authorList>
            <person name="Pozzo T."/>
            <person name="Higdon S.M."/>
            <person name="Quillaguaman J."/>
        </authorList>
    </citation>
    <scope>NUCLEOTIDE SEQUENCE [LARGE SCALE GENOMIC DNA]</scope>
    <source>
        <strain evidence="4 5">BU-1</strain>
    </source>
</reference>
<dbReference type="InterPro" id="IPR001387">
    <property type="entry name" value="Cro/C1-type_HTH"/>
</dbReference>
<comment type="caution">
    <text evidence="4">The sequence shown here is derived from an EMBL/GenBank/DDBJ whole genome shotgun (WGS) entry which is preliminary data.</text>
</comment>
<keyword evidence="2" id="KW-0472">Membrane</keyword>
<dbReference type="Pfam" id="PF01381">
    <property type="entry name" value="HTH_3"/>
    <property type="match status" value="1"/>
</dbReference>
<feature type="transmembrane region" description="Helical" evidence="2">
    <location>
        <begin position="128"/>
        <end position="147"/>
    </location>
</feature>
<sequence>MSKSILSFKLKEYREHNNLTQEDVAELLGVSDKSISKWELGNGYPSKKNMIKLSELLNVSLEVLVIEEQTADDKLKRSVKYGLVSYCIIFALTILIRGIKDTNRYQEILSRDLDEIIKIVLINLGQNIYIAIVPAVIIGLVCYFYIIPRQQVD</sequence>
<feature type="transmembrane region" description="Helical" evidence="2">
    <location>
        <begin position="81"/>
        <end position="99"/>
    </location>
</feature>
<dbReference type="SUPFAM" id="SSF47413">
    <property type="entry name" value="lambda repressor-like DNA-binding domains"/>
    <property type="match status" value="1"/>
</dbReference>
<dbReference type="RefSeq" id="WP_094906844.1">
    <property type="nucleotide sequence ID" value="NZ_CANLZD010000005.1"/>
</dbReference>
<evidence type="ECO:0000256" key="1">
    <source>
        <dbReference type="ARBA" id="ARBA00023125"/>
    </source>
</evidence>
<dbReference type="CDD" id="cd00093">
    <property type="entry name" value="HTH_XRE"/>
    <property type="match status" value="1"/>
</dbReference>
<gene>
    <name evidence="4" type="ORF">CFN03_09670</name>
</gene>
<name>A0A265E564_9STAP</name>
<dbReference type="EMBL" id="NPEZ01000004">
    <property type="protein sequence ID" value="OZT76722.1"/>
    <property type="molecule type" value="Genomic_DNA"/>
</dbReference>
<dbReference type="PROSITE" id="PS50943">
    <property type="entry name" value="HTH_CROC1"/>
    <property type="match status" value="1"/>
</dbReference>